<dbReference type="AlphaFoldDB" id="A0A7D3VX31"/>
<feature type="compositionally biased region" description="Basic and acidic residues" evidence="1">
    <location>
        <begin position="18"/>
        <end position="32"/>
    </location>
</feature>
<dbReference type="RefSeq" id="WP_173099119.1">
    <property type="nucleotide sequence ID" value="NZ_CP053892.1"/>
</dbReference>
<dbReference type="SUPFAM" id="SSF53955">
    <property type="entry name" value="Lysozyme-like"/>
    <property type="match status" value="1"/>
</dbReference>
<gene>
    <name evidence="3" type="ORF">ACTIVE_7172</name>
</gene>
<evidence type="ECO:0008006" key="5">
    <source>
        <dbReference type="Google" id="ProtNLM"/>
    </source>
</evidence>
<organism evidence="3 4">
    <name type="scientific">Actinomadura verrucosospora</name>
    <dbReference type="NCBI Taxonomy" id="46165"/>
    <lineage>
        <taxon>Bacteria</taxon>
        <taxon>Bacillati</taxon>
        <taxon>Actinomycetota</taxon>
        <taxon>Actinomycetes</taxon>
        <taxon>Streptosporangiales</taxon>
        <taxon>Thermomonosporaceae</taxon>
        <taxon>Actinomadura</taxon>
    </lineage>
</organism>
<protein>
    <recommendedName>
        <fullName evidence="5">Lytic transglycosylase domain-containing protein</fullName>
    </recommendedName>
</protein>
<dbReference type="Proteomes" id="UP000501240">
    <property type="component" value="Chromosome"/>
</dbReference>
<feature type="transmembrane region" description="Helical" evidence="2">
    <location>
        <begin position="91"/>
        <end position="115"/>
    </location>
</feature>
<keyword evidence="2" id="KW-0472">Membrane</keyword>
<sequence length="303" mass="32931">MPQSHGTRRRTGSTSGRTRSEQRRGGRRRAGDRGAAGRRADQVPAPRTSPEAPGTLASADPYGPSDPSGPYAEAARDLPERHRPSKRRRAWTLLTHNVTITVAGIAVLAGGVVFVDWNKLLGDAAPPKAAANGPISTNDMLAHLQGFDMDAITADSIATAKERAYKEHQAYMKKLKEQAKKDAAARAKLKAEKERERLAKSNPSAAQNKAYGKKMNAAKGWGNCWSSLLTLWNHESGWNERATNPGSGAYGIPQALPGSKLASAGSDWRTSSPTQIAWGLGYIKARYHDPCGAWSWWSSHHWY</sequence>
<proteinExistence type="predicted"/>
<keyword evidence="2" id="KW-1133">Transmembrane helix</keyword>
<reference evidence="3 4" key="1">
    <citation type="submission" date="2020-05" db="EMBL/GenBank/DDBJ databases">
        <title>Actinomadura verrucosospora NRRL-B18236 (PFL_A860) Genome sequencing and assembly.</title>
        <authorList>
            <person name="Samborskyy M."/>
        </authorList>
    </citation>
    <scope>NUCLEOTIDE SEQUENCE [LARGE SCALE GENOMIC DNA]</scope>
    <source>
        <strain evidence="3 4">NRRL:B18236</strain>
    </source>
</reference>
<feature type="region of interest" description="Disordered" evidence="1">
    <location>
        <begin position="1"/>
        <end position="85"/>
    </location>
</feature>
<keyword evidence="4" id="KW-1185">Reference proteome</keyword>
<accession>A0A7D3VX31</accession>
<evidence type="ECO:0000256" key="2">
    <source>
        <dbReference type="SAM" id="Phobius"/>
    </source>
</evidence>
<evidence type="ECO:0000313" key="3">
    <source>
        <dbReference type="EMBL" id="QKG25520.1"/>
    </source>
</evidence>
<feature type="compositionally biased region" description="Basic residues" evidence="1">
    <location>
        <begin position="1"/>
        <end position="11"/>
    </location>
</feature>
<dbReference type="InterPro" id="IPR023346">
    <property type="entry name" value="Lysozyme-like_dom_sf"/>
</dbReference>
<evidence type="ECO:0000256" key="1">
    <source>
        <dbReference type="SAM" id="MobiDB-lite"/>
    </source>
</evidence>
<dbReference type="EMBL" id="CP053892">
    <property type="protein sequence ID" value="QKG25520.1"/>
    <property type="molecule type" value="Genomic_DNA"/>
</dbReference>
<dbReference type="Gene3D" id="1.10.530.10">
    <property type="match status" value="1"/>
</dbReference>
<feature type="region of interest" description="Disordered" evidence="1">
    <location>
        <begin position="191"/>
        <end position="211"/>
    </location>
</feature>
<evidence type="ECO:0000313" key="4">
    <source>
        <dbReference type="Proteomes" id="UP000501240"/>
    </source>
</evidence>
<name>A0A7D3VX31_ACTVE</name>
<keyword evidence="2" id="KW-0812">Transmembrane</keyword>